<reference evidence="2" key="1">
    <citation type="submission" date="2019-10" db="EMBL/GenBank/DDBJ databases">
        <authorList>
            <person name="Zhang R."/>
            <person name="Pan Y."/>
            <person name="Wang J."/>
            <person name="Ma R."/>
            <person name="Yu S."/>
        </authorList>
    </citation>
    <scope>NUCLEOTIDE SEQUENCE</scope>
    <source>
        <strain evidence="2">LA-IB0</strain>
        <tissue evidence="2">Leaf</tissue>
    </source>
</reference>
<proteinExistence type="predicted"/>
<sequence>MMFPNKRAVLNLRNGGVHANPLYFLIRNKYVAGFTSTSDINKGTTTPDKLSNKDATVEGSEGSYGGFGIFSDEDEVAEGSKGGYGGSGIPNKGDKSGATRRNNIGERRTEDMDTAEIAKAGVVGAMETGLKLGEIAKQTMDGMWDAAKKTTESVRDSMADDSGGNDRDRRQSSDDKHVEDLRRWSRGTDLNAKR</sequence>
<name>A0AAV6XUI4_9LAMI</name>
<feature type="compositionally biased region" description="Polar residues" evidence="1">
    <location>
        <begin position="38"/>
        <end position="49"/>
    </location>
</feature>
<keyword evidence="3" id="KW-1185">Reference proteome</keyword>
<dbReference type="AlphaFoldDB" id="A0AAV6XUI4"/>
<comment type="caution">
    <text evidence="2">The sequence shown here is derived from an EMBL/GenBank/DDBJ whole genome shotgun (WGS) entry which is preliminary data.</text>
</comment>
<feature type="region of interest" description="Disordered" evidence="1">
    <location>
        <begin position="38"/>
        <end position="57"/>
    </location>
</feature>
<evidence type="ECO:0000256" key="1">
    <source>
        <dbReference type="SAM" id="MobiDB-lite"/>
    </source>
</evidence>
<accession>A0AAV6XUI4</accession>
<feature type="region of interest" description="Disordered" evidence="1">
    <location>
        <begin position="146"/>
        <end position="194"/>
    </location>
</feature>
<dbReference type="Proteomes" id="UP000826271">
    <property type="component" value="Unassembled WGS sequence"/>
</dbReference>
<feature type="region of interest" description="Disordered" evidence="1">
    <location>
        <begin position="79"/>
        <end position="112"/>
    </location>
</feature>
<evidence type="ECO:0000313" key="2">
    <source>
        <dbReference type="EMBL" id="KAG8386339.1"/>
    </source>
</evidence>
<feature type="compositionally biased region" description="Basic and acidic residues" evidence="1">
    <location>
        <begin position="92"/>
        <end position="111"/>
    </location>
</feature>
<evidence type="ECO:0000313" key="3">
    <source>
        <dbReference type="Proteomes" id="UP000826271"/>
    </source>
</evidence>
<dbReference type="EMBL" id="WHWC01000003">
    <property type="protein sequence ID" value="KAG8386339.1"/>
    <property type="molecule type" value="Genomic_DNA"/>
</dbReference>
<protein>
    <submittedName>
        <fullName evidence="2">Uncharacterized protein</fullName>
    </submittedName>
</protein>
<organism evidence="2 3">
    <name type="scientific">Buddleja alternifolia</name>
    <dbReference type="NCBI Taxonomy" id="168488"/>
    <lineage>
        <taxon>Eukaryota</taxon>
        <taxon>Viridiplantae</taxon>
        <taxon>Streptophyta</taxon>
        <taxon>Embryophyta</taxon>
        <taxon>Tracheophyta</taxon>
        <taxon>Spermatophyta</taxon>
        <taxon>Magnoliopsida</taxon>
        <taxon>eudicotyledons</taxon>
        <taxon>Gunneridae</taxon>
        <taxon>Pentapetalae</taxon>
        <taxon>asterids</taxon>
        <taxon>lamiids</taxon>
        <taxon>Lamiales</taxon>
        <taxon>Scrophulariaceae</taxon>
        <taxon>Buddlejeae</taxon>
        <taxon>Buddleja</taxon>
    </lineage>
</organism>
<feature type="compositionally biased region" description="Basic and acidic residues" evidence="1">
    <location>
        <begin position="146"/>
        <end position="183"/>
    </location>
</feature>
<gene>
    <name evidence="2" type="ORF">BUALT_Bualt03G0138600</name>
</gene>